<dbReference type="RefSeq" id="WP_238307654.1">
    <property type="nucleotide sequence ID" value="NZ_BPRE01000002.1"/>
</dbReference>
<evidence type="ECO:0000256" key="1">
    <source>
        <dbReference type="ARBA" id="ARBA00004365"/>
    </source>
</evidence>
<evidence type="ECO:0000256" key="2">
    <source>
        <dbReference type="ARBA" id="ARBA00004613"/>
    </source>
</evidence>
<comment type="caution">
    <text evidence="8">The sequence shown here is derived from an EMBL/GenBank/DDBJ whole genome shotgun (WGS) entry which is preliminary data.</text>
</comment>
<organism evidence="8 9">
    <name type="scientific">Methylorubrum suomiense</name>
    <dbReference type="NCBI Taxonomy" id="144191"/>
    <lineage>
        <taxon>Bacteria</taxon>
        <taxon>Pseudomonadati</taxon>
        <taxon>Pseudomonadota</taxon>
        <taxon>Alphaproteobacteria</taxon>
        <taxon>Hyphomicrobiales</taxon>
        <taxon>Methylobacteriaceae</taxon>
        <taxon>Methylorubrum</taxon>
    </lineage>
</organism>
<feature type="domain" description="Flagellar hook-associated protein FlgK helical" evidence="7">
    <location>
        <begin position="99"/>
        <end position="311"/>
    </location>
</feature>
<accession>A0ABQ4UQG7</accession>
<comment type="subcellular location">
    <subcellularLocation>
        <location evidence="1">Bacterial flagellum</location>
    </subcellularLocation>
    <subcellularLocation>
        <location evidence="2">Secreted</location>
    </subcellularLocation>
</comment>
<proteinExistence type="inferred from homology"/>
<dbReference type="Pfam" id="PF22638">
    <property type="entry name" value="FlgK_D1"/>
    <property type="match status" value="1"/>
</dbReference>
<gene>
    <name evidence="8" type="ORF">BGCPKDLD_0943</name>
</gene>
<sequence length="489" mass="48952">MGLSLALNTARASLAATSTQIAVSARNVAGASDPGYSRKIAALVASGNGGATVSITRATDAALYARTLAAQSAAGRGEALLEGVTNLSRTIGDTEDADSPAARFASLEAALQAAANQPDSDALARAAIEAAKALAGSLNAAANTVHAARAQADAGMAEAVSRINDLLGQFDRANAAVRRNLAIGADATDALDDRDRILPALSADIGVTAIVRDGGDVALYTDSGVPLYDRGARTVSFSPTHTFAADTVGAVVVIDGVAVTGVGSPMPLASGRLAGLAAFRDGVAPSYEAQLDAMAGGLIAAFAEADLVGVDGGPRAGLFTIGTSATLPDGTAASRLGLAARISVNVAVDPAQGGQLALLRTGGMNGADYRDPSAGSDAAYAGRLRALVSALTARQTVDPAIGLGAALSLPDLAEASAGWIEGQRKDIKEAAAYQKTLLSRANEALSNVAGVNGDDATELTLRLERSFAASAKLIAVVNELLKTLLDAVR</sequence>
<dbReference type="Proteomes" id="UP001055093">
    <property type="component" value="Unassembled WGS sequence"/>
</dbReference>
<protein>
    <recommendedName>
        <fullName evidence="4">Flagellar hook-associated protein 1</fullName>
    </recommendedName>
</protein>
<dbReference type="EMBL" id="BPRE01000002">
    <property type="protein sequence ID" value="GJE74374.1"/>
    <property type="molecule type" value="Genomic_DNA"/>
</dbReference>
<reference evidence="8" key="1">
    <citation type="journal article" date="2021" name="Front. Microbiol.">
        <title>Comprehensive Comparative Genomics and Phenotyping of Methylobacterium Species.</title>
        <authorList>
            <person name="Alessa O."/>
            <person name="Ogura Y."/>
            <person name="Fujitani Y."/>
            <person name="Takami H."/>
            <person name="Hayashi T."/>
            <person name="Sahin N."/>
            <person name="Tani A."/>
        </authorList>
    </citation>
    <scope>NUCLEOTIDE SEQUENCE</scope>
    <source>
        <strain evidence="8">DSM 14458</strain>
    </source>
</reference>
<keyword evidence="5" id="KW-0964">Secreted</keyword>
<dbReference type="SUPFAM" id="SSF64518">
    <property type="entry name" value="Phase 1 flagellin"/>
    <property type="match status" value="1"/>
</dbReference>
<keyword evidence="9" id="KW-1185">Reference proteome</keyword>
<evidence type="ECO:0000313" key="8">
    <source>
        <dbReference type="EMBL" id="GJE74374.1"/>
    </source>
</evidence>
<dbReference type="PANTHER" id="PTHR30033">
    <property type="entry name" value="FLAGELLAR HOOK-ASSOCIATED PROTEIN 1"/>
    <property type="match status" value="1"/>
</dbReference>
<dbReference type="NCBIfam" id="TIGR02492">
    <property type="entry name" value="flgK_ends"/>
    <property type="match status" value="1"/>
</dbReference>
<evidence type="ECO:0000256" key="3">
    <source>
        <dbReference type="ARBA" id="ARBA00009677"/>
    </source>
</evidence>
<keyword evidence="6" id="KW-0975">Bacterial flagellum</keyword>
<dbReference type="InterPro" id="IPR002371">
    <property type="entry name" value="FlgK"/>
</dbReference>
<reference evidence="8" key="2">
    <citation type="submission" date="2021-08" db="EMBL/GenBank/DDBJ databases">
        <authorList>
            <person name="Tani A."/>
            <person name="Ola A."/>
            <person name="Ogura Y."/>
            <person name="Katsura K."/>
            <person name="Hayashi T."/>
        </authorList>
    </citation>
    <scope>NUCLEOTIDE SEQUENCE</scope>
    <source>
        <strain evidence="8">DSM 14458</strain>
    </source>
</reference>
<dbReference type="PANTHER" id="PTHR30033:SF1">
    <property type="entry name" value="FLAGELLAR HOOK-ASSOCIATED PROTEIN 1"/>
    <property type="match status" value="1"/>
</dbReference>
<evidence type="ECO:0000259" key="7">
    <source>
        <dbReference type="Pfam" id="PF22638"/>
    </source>
</evidence>
<evidence type="ECO:0000313" key="9">
    <source>
        <dbReference type="Proteomes" id="UP001055093"/>
    </source>
</evidence>
<dbReference type="InterPro" id="IPR053927">
    <property type="entry name" value="FlgK_helical"/>
</dbReference>
<name>A0ABQ4UQG7_9HYPH</name>
<comment type="similarity">
    <text evidence="3">Belongs to the flagella basal body rod proteins family.</text>
</comment>
<evidence type="ECO:0000256" key="6">
    <source>
        <dbReference type="ARBA" id="ARBA00023143"/>
    </source>
</evidence>
<evidence type="ECO:0000256" key="5">
    <source>
        <dbReference type="ARBA" id="ARBA00022525"/>
    </source>
</evidence>
<evidence type="ECO:0000256" key="4">
    <source>
        <dbReference type="ARBA" id="ARBA00016244"/>
    </source>
</evidence>